<evidence type="ECO:0000313" key="3">
    <source>
        <dbReference type="Proteomes" id="UP000316270"/>
    </source>
</evidence>
<sequence>MASINEALAELEAERSKLQESITLHHPTPPGSVSPTDETRNITFSADETTPAKKKVPPRRKSGNGYANARKSQRKKDPPVAAAQAFTTRIVISTKQTQALRGIKWTGFGTNHLPRHYPSIPAREAEEKAKEEELSRRFNQKYIPGHDPVQYLVHLIHAPTGIEFAVPRELLRGPLADIVAQGVIDSPGEKLDFDLQEGTPAGISLYVHVLIMGGGKVVPSFFHGAWQQLSKVHPELEDMSWIAVLLSALITARELKDEEFEKLVVNELAKAGREVLAADASNGQ</sequence>
<dbReference type="AlphaFoldDB" id="A0A517LPZ2"/>
<feature type="compositionally biased region" description="Basic residues" evidence="1">
    <location>
        <begin position="52"/>
        <end position="62"/>
    </location>
</feature>
<accession>A0A517LPZ2</accession>
<feature type="compositionally biased region" description="Polar residues" evidence="1">
    <location>
        <begin position="33"/>
        <end position="48"/>
    </location>
</feature>
<dbReference type="Proteomes" id="UP000316270">
    <property type="component" value="Chromosome 18"/>
</dbReference>
<proteinExistence type="predicted"/>
<protein>
    <submittedName>
        <fullName evidence="2">Uncharacterized protein</fullName>
    </submittedName>
</protein>
<keyword evidence="3" id="KW-1185">Reference proteome</keyword>
<evidence type="ECO:0000256" key="1">
    <source>
        <dbReference type="SAM" id="MobiDB-lite"/>
    </source>
</evidence>
<reference evidence="2 3" key="1">
    <citation type="submission" date="2019-07" db="EMBL/GenBank/DDBJ databases">
        <title>Finished genome of Venturia effusa.</title>
        <authorList>
            <person name="Young C.A."/>
            <person name="Cox M.P."/>
            <person name="Ganley A.R.D."/>
            <person name="David W.J."/>
        </authorList>
    </citation>
    <scope>NUCLEOTIDE SEQUENCE [LARGE SCALE GENOMIC DNA]</scope>
    <source>
        <strain evidence="3">albino</strain>
    </source>
</reference>
<dbReference type="EMBL" id="CP042202">
    <property type="protein sequence ID" value="QDS77711.1"/>
    <property type="molecule type" value="Genomic_DNA"/>
</dbReference>
<organism evidence="2 3">
    <name type="scientific">Venturia effusa</name>
    <dbReference type="NCBI Taxonomy" id="50376"/>
    <lineage>
        <taxon>Eukaryota</taxon>
        <taxon>Fungi</taxon>
        <taxon>Dikarya</taxon>
        <taxon>Ascomycota</taxon>
        <taxon>Pezizomycotina</taxon>
        <taxon>Dothideomycetes</taxon>
        <taxon>Pleosporomycetidae</taxon>
        <taxon>Venturiales</taxon>
        <taxon>Venturiaceae</taxon>
        <taxon>Venturia</taxon>
    </lineage>
</organism>
<gene>
    <name evidence="2" type="ORF">FKW77_004026</name>
</gene>
<dbReference type="OrthoDB" id="3922707at2759"/>
<name>A0A517LPZ2_9PEZI</name>
<evidence type="ECO:0000313" key="2">
    <source>
        <dbReference type="EMBL" id="QDS77711.1"/>
    </source>
</evidence>
<feature type="region of interest" description="Disordered" evidence="1">
    <location>
        <begin position="15"/>
        <end position="81"/>
    </location>
</feature>